<protein>
    <recommendedName>
        <fullName evidence="6">Ig-like domain-containing protein</fullName>
    </recommendedName>
</protein>
<proteinExistence type="predicted"/>
<evidence type="ECO:0000256" key="5">
    <source>
        <dbReference type="ARBA" id="ARBA00023319"/>
    </source>
</evidence>
<comment type="caution">
    <text evidence="7">The sequence shown here is derived from an EMBL/GenBank/DDBJ whole genome shotgun (WGS) entry which is preliminary data.</text>
</comment>
<evidence type="ECO:0000256" key="3">
    <source>
        <dbReference type="ARBA" id="ARBA00023157"/>
    </source>
</evidence>
<dbReference type="GO" id="GO:0005911">
    <property type="term" value="C:cell-cell junction"/>
    <property type="evidence" value="ECO:0007669"/>
    <property type="project" value="TreeGrafter"/>
</dbReference>
<dbReference type="Proteomes" id="UP000290809">
    <property type="component" value="Unassembled WGS sequence"/>
</dbReference>
<accession>A0A430QNL9</accession>
<dbReference type="STRING" id="6184.A0A430QNL9"/>
<dbReference type="GO" id="GO:0005886">
    <property type="term" value="C:plasma membrane"/>
    <property type="evidence" value="ECO:0007669"/>
    <property type="project" value="TreeGrafter"/>
</dbReference>
<keyword evidence="4" id="KW-0325">Glycoprotein</keyword>
<dbReference type="Pfam" id="PF08205">
    <property type="entry name" value="C2-set_2"/>
    <property type="match status" value="1"/>
</dbReference>
<feature type="domain" description="Ig-like" evidence="6">
    <location>
        <begin position="610"/>
        <end position="692"/>
    </location>
</feature>
<dbReference type="InterPro" id="IPR036179">
    <property type="entry name" value="Ig-like_dom_sf"/>
</dbReference>
<organism evidence="7 8">
    <name type="scientific">Schistosoma bovis</name>
    <name type="common">Blood fluke</name>
    <dbReference type="NCBI Taxonomy" id="6184"/>
    <lineage>
        <taxon>Eukaryota</taxon>
        <taxon>Metazoa</taxon>
        <taxon>Spiralia</taxon>
        <taxon>Lophotrochozoa</taxon>
        <taxon>Platyhelminthes</taxon>
        <taxon>Trematoda</taxon>
        <taxon>Digenea</taxon>
        <taxon>Strigeidida</taxon>
        <taxon>Schistosomatoidea</taxon>
        <taxon>Schistosomatidae</taxon>
        <taxon>Schistosoma</taxon>
    </lineage>
</organism>
<dbReference type="PROSITE" id="PS50835">
    <property type="entry name" value="IG_LIKE"/>
    <property type="match status" value="3"/>
</dbReference>
<evidence type="ECO:0000259" key="6">
    <source>
        <dbReference type="PROSITE" id="PS50835"/>
    </source>
</evidence>
<feature type="domain" description="Ig-like" evidence="6">
    <location>
        <begin position="219"/>
        <end position="306"/>
    </location>
</feature>
<dbReference type="Gene3D" id="2.60.40.10">
    <property type="entry name" value="Immunoglobulins"/>
    <property type="match status" value="3"/>
</dbReference>
<dbReference type="InterPro" id="IPR003599">
    <property type="entry name" value="Ig_sub"/>
</dbReference>
<evidence type="ECO:0000256" key="4">
    <source>
        <dbReference type="ARBA" id="ARBA00023180"/>
    </source>
</evidence>
<dbReference type="InterPro" id="IPR013162">
    <property type="entry name" value="CD80_C2-set"/>
</dbReference>
<dbReference type="EMBL" id="QMKO01001512">
    <property type="protein sequence ID" value="RTG89300.1"/>
    <property type="molecule type" value="Genomic_DNA"/>
</dbReference>
<keyword evidence="3" id="KW-1015">Disulfide bond</keyword>
<dbReference type="PANTHER" id="PTHR11640:SF158">
    <property type="entry name" value="V-SET AND IMMUNOGLOBULIN DOMAIN-CONTAINING PROTEIN 10-LIKE 2"/>
    <property type="match status" value="1"/>
</dbReference>
<name>A0A430QNL9_SCHBO</name>
<dbReference type="SUPFAM" id="SSF48726">
    <property type="entry name" value="Immunoglobulin"/>
    <property type="match status" value="3"/>
</dbReference>
<dbReference type="GO" id="GO:0050839">
    <property type="term" value="F:cell adhesion molecule binding"/>
    <property type="evidence" value="ECO:0007669"/>
    <property type="project" value="TreeGrafter"/>
</dbReference>
<dbReference type="InterPro" id="IPR051275">
    <property type="entry name" value="Cell_adhesion_signaling"/>
</dbReference>
<keyword evidence="5" id="KW-0393">Immunoglobulin domain</keyword>
<feature type="domain" description="Ig-like" evidence="6">
    <location>
        <begin position="714"/>
        <end position="842"/>
    </location>
</feature>
<evidence type="ECO:0000313" key="7">
    <source>
        <dbReference type="EMBL" id="RTG89300.1"/>
    </source>
</evidence>
<dbReference type="Pfam" id="PF13927">
    <property type="entry name" value="Ig_3"/>
    <property type="match status" value="1"/>
</dbReference>
<comment type="subcellular location">
    <subcellularLocation>
        <location evidence="1">Membrane</location>
        <topology evidence="1">Single-pass type I membrane protein</topology>
    </subcellularLocation>
</comment>
<dbReference type="InterPro" id="IPR007110">
    <property type="entry name" value="Ig-like_dom"/>
</dbReference>
<evidence type="ECO:0000313" key="8">
    <source>
        <dbReference type="Proteomes" id="UP000290809"/>
    </source>
</evidence>
<keyword evidence="2" id="KW-0472">Membrane</keyword>
<evidence type="ECO:0000256" key="2">
    <source>
        <dbReference type="ARBA" id="ARBA00023136"/>
    </source>
</evidence>
<dbReference type="SMART" id="SM00408">
    <property type="entry name" value="IGc2"/>
    <property type="match status" value="1"/>
</dbReference>
<reference evidence="7 8" key="1">
    <citation type="journal article" date="2019" name="PLoS Pathog.">
        <title>Genome sequence of the bovine parasite Schistosoma bovis Tanzania.</title>
        <authorList>
            <person name="Oey H."/>
            <person name="Zakrzewski M."/>
            <person name="Gobert G."/>
            <person name="Gravermann K."/>
            <person name="Stoye J."/>
            <person name="Jones M."/>
            <person name="Mcmanus D."/>
            <person name="Krause L."/>
        </authorList>
    </citation>
    <scope>NUCLEOTIDE SEQUENCE [LARGE SCALE GENOMIC DNA]</scope>
    <source>
        <strain evidence="7 8">TAN1997</strain>
    </source>
</reference>
<keyword evidence="8" id="KW-1185">Reference proteome</keyword>
<gene>
    <name evidence="7" type="ORF">DC041_0003915</name>
</gene>
<dbReference type="GO" id="GO:0098609">
    <property type="term" value="P:cell-cell adhesion"/>
    <property type="evidence" value="ECO:0007669"/>
    <property type="project" value="TreeGrafter"/>
</dbReference>
<sequence>MTEMRDLKFRKLYHNILVMKKSGSYKQVNFEVFTAFKLKVTFCSWNIKITLQNNQSNTIQQLGLIDYPNKKSTIIIEASWDETDKNQTQVMVQAGESKIFICSIWTLESDDNYDFDSGTHETEKSVFLFCPMSVAYCAQDCLLVDSTWLLQCTRQFRIVPNPELLWTSQLKNSKITKGWRLQEVIYKLDIATTTSAGFWSCTYGGYRSNSLELIVRDRPALLYLTSSPPNPVKIGTNVKLTCEAAPSPKAPWYTFVWRRIGTQMPPAHSTLRISDTISVLTLLSVQPSDDGVYSCHILQSQSNSLNEEMWEDSENVTSGSSNSSEKLRFKKDPTVRRLHLEVFHPPTSLNITVQPHGPYRAQTNVTFTCHIHGGKPKPSIYFYRINAPLDNGNISLIRSNSFTSKHILENITQTTESTELKWQLTEADNTASFGCAATSPIIKDQMFSLFIKVKIIFSPQDPILSSVPHGPVSENRTKVFTCQSSKGSNPRAKILWELTPAMEYLSSVSKRSSKSNEKETVMKPTTNSDFEYIMSDIYSDTKHDPNNGGYIAYSEVRLTGRPWFNGARVSCHLIWNEEGNYNVKQVSEATNLMITYQKTAYLLTEVFFCPSAINLIAIPQNGIQETSGEQILECTATSSHPPVVITWFKHNSSDSVQKTTTESVMMENSLIKIDTNYQPNLKITTETFPGIYGGKRVVSRLKLSNISRISDDPPTLKLKIIPQTMEDRLKSNSITLICSAEGGQPKYFESETDFLDGIHYENKFSKSQGTSLSKDKHNMWKFYWKFRPQYPENWMQLTNQEILFNELNMYRSNKLILNYPGRKQAGDYTCLLEGPTSTAQVTSHLEFTFAPELAPPGITSVTSAVGSHTVIELHIWSYPVPPSIHNPKDTKIKHIVTENCNLHEINSQIPYEIKTQKKTYTWYKVTTERSASGVKILQKELVLENWEPHIRLKQFSSGINKRQLIWTDAILIDFPYYDTDIQIRQNDSGSRNTLRKIPTIVYRLFLSPITEKDYGEYMCELEHVEGRKQFFMQVQPPGNPPINVRNVRFRRDDLRIRVYFDPLYFFKTSEGGLPVSEENKNHIVTTKSTSNIVTGNSLSSLPIKSDNSQQSQWKMLIRICASNYYRREQSPEDIIKECSSSQSTMKTLKKPNYRSWLDLYKSFPNNKYQTTSLSNECIDKLVENPEQGKIEIPLIYLFNNTFYNTSHLKSENKSNETVEINNLLFDDTSSDTPQGIYVHWSEKEKLTYQFRFYDESGSLVYATDWVDEENDFQTPNNHSSTPLNKSIINSTTTSPIASCKLQENFYVANLSVVDSPCSLLGRNERVINKECPLLYNKDVQKFPNEKYLPPEKHSNNQTLLRRNEYHRGEITGENLPATSMSKNLYELRYNQLGLSHNQFSGEALSDELQSTSPETNSPIVSHLTPIPIIRSNEIAPSTPLLLYNSCCTNRKFSVGMNHYLPPLFGPIPIQYNSKSSNSISELSSPFLGNGNHFRKTYRSPANTCYHHHLQNSTTNNDTRNTIYNKRNNQEDLTDQTICKSKMNQSKLHNALDIKNDVTNTLNCCSPPNEMNLLQVNGKCNTLETDSFGQYNSNHKPKNRSISLMNNLYPLNNTEFQSSQINPNRNDNNCNINNYLNMFNSDNDYYNNSHFINDDINDNLKNYDTNKLGLKIIPKTLHHCESNKLSSPLFEHRPNLLPTDGNHSGRIEESTLMNTINDTNVSFMPNRHHDELPEMKMSAFNQNYNLTERLSPYDNTVFGSSTIKYNPISINHTNIDCGEVYINESSQEENNFPLGITKNKDNNIKLCTINSKLEND</sequence>
<evidence type="ECO:0000256" key="1">
    <source>
        <dbReference type="ARBA" id="ARBA00004479"/>
    </source>
</evidence>
<dbReference type="SMART" id="SM00409">
    <property type="entry name" value="IG"/>
    <property type="match status" value="4"/>
</dbReference>
<dbReference type="PANTHER" id="PTHR11640">
    <property type="entry name" value="NEPHRIN"/>
    <property type="match status" value="1"/>
</dbReference>
<dbReference type="InterPro" id="IPR003598">
    <property type="entry name" value="Ig_sub2"/>
</dbReference>
<dbReference type="InterPro" id="IPR013783">
    <property type="entry name" value="Ig-like_fold"/>
</dbReference>